<proteinExistence type="predicted"/>
<dbReference type="Proteomes" id="UP000590749">
    <property type="component" value="Unassembled WGS sequence"/>
</dbReference>
<accession>A0A7W5AK40</accession>
<organism evidence="1 2">
    <name type="scientific">Actinoplanes campanulatus</name>
    <dbReference type="NCBI Taxonomy" id="113559"/>
    <lineage>
        <taxon>Bacteria</taxon>
        <taxon>Bacillati</taxon>
        <taxon>Actinomycetota</taxon>
        <taxon>Actinomycetes</taxon>
        <taxon>Micromonosporales</taxon>
        <taxon>Micromonosporaceae</taxon>
        <taxon>Actinoplanes</taxon>
    </lineage>
</organism>
<dbReference type="AlphaFoldDB" id="A0A7W5AK40"/>
<dbReference type="RefSeq" id="WP_183223126.1">
    <property type="nucleotide sequence ID" value="NZ_BMPW01000019.1"/>
</dbReference>
<evidence type="ECO:0000313" key="1">
    <source>
        <dbReference type="EMBL" id="MBB3097726.1"/>
    </source>
</evidence>
<keyword evidence="2" id="KW-1185">Reference proteome</keyword>
<sequence>MLQLLRRHTTASPSNDVARLRARLAAVSAESEQHRRLADERLRLHEADIARIGDRLRAEADSRRWCHEFEEVIDALNEQLTVELTHRGWPFLVDTTLTVNLEVAARGDLAAREAALVILRQAEDQLRQLKGVHVYHTHPEDLTVTARRRSASVTADVQLRIDLYATNERHARTAAVPLLAETATVLGRFPGVTTSVPDAGTFDISPR</sequence>
<comment type="caution">
    <text evidence="1">The sequence shown here is derived from an EMBL/GenBank/DDBJ whole genome shotgun (WGS) entry which is preliminary data.</text>
</comment>
<dbReference type="EMBL" id="JACHXF010000012">
    <property type="protein sequence ID" value="MBB3097726.1"/>
    <property type="molecule type" value="Genomic_DNA"/>
</dbReference>
<gene>
    <name evidence="1" type="ORF">FHR83_005410</name>
</gene>
<evidence type="ECO:0000313" key="2">
    <source>
        <dbReference type="Proteomes" id="UP000590749"/>
    </source>
</evidence>
<reference evidence="1 2" key="1">
    <citation type="submission" date="2020-08" db="EMBL/GenBank/DDBJ databases">
        <title>Genomic Encyclopedia of Type Strains, Phase III (KMG-III): the genomes of soil and plant-associated and newly described type strains.</title>
        <authorList>
            <person name="Whitman W."/>
        </authorList>
    </citation>
    <scope>NUCLEOTIDE SEQUENCE [LARGE SCALE GENOMIC DNA]</scope>
    <source>
        <strain evidence="1 2">CECT 3287</strain>
    </source>
</reference>
<protein>
    <submittedName>
        <fullName evidence="1">Uncharacterized protein</fullName>
    </submittedName>
</protein>
<name>A0A7W5AK40_9ACTN</name>